<evidence type="ECO:0000256" key="1">
    <source>
        <dbReference type="SAM" id="SignalP"/>
    </source>
</evidence>
<evidence type="ECO:0008006" key="4">
    <source>
        <dbReference type="Google" id="ProtNLM"/>
    </source>
</evidence>
<evidence type="ECO:0000313" key="2">
    <source>
        <dbReference type="EMBL" id="GGF65655.1"/>
    </source>
</evidence>
<dbReference type="EMBL" id="BMIV01000004">
    <property type="protein sequence ID" value="GGF65655.1"/>
    <property type="molecule type" value="Genomic_DNA"/>
</dbReference>
<comment type="caution">
    <text evidence="2">The sequence shown here is derived from an EMBL/GenBank/DDBJ whole genome shotgun (WGS) entry which is preliminary data.</text>
</comment>
<organism evidence="2 3">
    <name type="scientific">Paracoccus acridae</name>
    <dbReference type="NCBI Taxonomy" id="1795310"/>
    <lineage>
        <taxon>Bacteria</taxon>
        <taxon>Pseudomonadati</taxon>
        <taxon>Pseudomonadota</taxon>
        <taxon>Alphaproteobacteria</taxon>
        <taxon>Rhodobacterales</taxon>
        <taxon>Paracoccaceae</taxon>
        <taxon>Paracoccus</taxon>
    </lineage>
</organism>
<protein>
    <recommendedName>
        <fullName evidence="4">Nonribosomal peptide synthetase MxaA</fullName>
    </recommendedName>
</protein>
<evidence type="ECO:0000313" key="3">
    <source>
        <dbReference type="Proteomes" id="UP000640509"/>
    </source>
</evidence>
<gene>
    <name evidence="2" type="ORF">GCM10011402_17240</name>
</gene>
<feature type="chain" id="PRO_5045868544" description="Nonribosomal peptide synthetase MxaA" evidence="1">
    <location>
        <begin position="16"/>
        <end position="272"/>
    </location>
</feature>
<dbReference type="RefSeq" id="WP_103171153.1">
    <property type="nucleotide sequence ID" value="NZ_BMIV01000004.1"/>
</dbReference>
<accession>A0ABQ1VGN4</accession>
<name>A0ABQ1VGN4_9RHOB</name>
<keyword evidence="3" id="KW-1185">Reference proteome</keyword>
<feature type="signal peptide" evidence="1">
    <location>
        <begin position="1"/>
        <end position="15"/>
    </location>
</feature>
<sequence length="272" mass="30170">MKWLLLALLPFPASAQPVVTAENPHAYGWWLGDELVQRISIGLPPGVTIDPASLPKPRAVDYWLDLRSVEAKETDTELRLTLHWQNFYSALEPSQRDVPPQSIRLTDRTAIQLPGFAFVTSPIRPIMAPSTRDQLQPDPRFRLIDTTPARIGLGLSLAALTLSVLALAWHQALGPFRARAARPFTRAARAMARNPDRRLLHRALDAAFGRVLIRADLPLFLASNPQFHPLANRLKAFFAASDTTFFGKGKAPDPAEVVSLARALSRIERGRS</sequence>
<proteinExistence type="predicted"/>
<reference evidence="3" key="1">
    <citation type="journal article" date="2019" name="Int. J. Syst. Evol. Microbiol.">
        <title>The Global Catalogue of Microorganisms (GCM) 10K type strain sequencing project: providing services to taxonomists for standard genome sequencing and annotation.</title>
        <authorList>
            <consortium name="The Broad Institute Genomics Platform"/>
            <consortium name="The Broad Institute Genome Sequencing Center for Infectious Disease"/>
            <person name="Wu L."/>
            <person name="Ma J."/>
        </authorList>
    </citation>
    <scope>NUCLEOTIDE SEQUENCE [LARGE SCALE GENOMIC DNA]</scope>
    <source>
        <strain evidence="3">CGMCC 1.15419</strain>
    </source>
</reference>
<keyword evidence="1" id="KW-0732">Signal</keyword>
<dbReference type="Proteomes" id="UP000640509">
    <property type="component" value="Unassembled WGS sequence"/>
</dbReference>